<dbReference type="InterPro" id="IPR051533">
    <property type="entry name" value="WaaL-like"/>
</dbReference>
<sequence>MSILILKSKNKKVNKSIIIGVILFGSILLVPIINYTNAKNGINVVKVVQSLRDRDNLSNIARYGSQKASLNMGLHNPIFGVGLGQYGFYMPKYIDEEYYNKSWEIREWVNPQENTPWPPVHSLYLRIIGELGIVGFIIWIYLCGYILKNLYKIYKNSNETLLLALFVSYVGTLLSFFNIDSFRFLPMWIIAGLYIKIADDY</sequence>
<keyword evidence="4 5" id="KW-0472">Membrane</keyword>
<evidence type="ECO:0000256" key="2">
    <source>
        <dbReference type="ARBA" id="ARBA00022692"/>
    </source>
</evidence>
<gene>
    <name evidence="7" type="ORF">Z968_03025</name>
</gene>
<dbReference type="GO" id="GO:0016020">
    <property type="term" value="C:membrane"/>
    <property type="evidence" value="ECO:0007669"/>
    <property type="project" value="UniProtKB-SubCell"/>
</dbReference>
<dbReference type="Pfam" id="PF04932">
    <property type="entry name" value="Wzy_C"/>
    <property type="match status" value="1"/>
</dbReference>
<keyword evidence="3 5" id="KW-1133">Transmembrane helix</keyword>
<organism evidence="7 8">
    <name type="scientific">Clostridium novyi A str. 4552</name>
    <dbReference type="NCBI Taxonomy" id="1444289"/>
    <lineage>
        <taxon>Bacteria</taxon>
        <taxon>Bacillati</taxon>
        <taxon>Bacillota</taxon>
        <taxon>Clostridia</taxon>
        <taxon>Eubacteriales</taxon>
        <taxon>Clostridiaceae</taxon>
        <taxon>Clostridium</taxon>
    </lineage>
</organism>
<keyword evidence="2 5" id="KW-0812">Transmembrane</keyword>
<reference evidence="7 8" key="1">
    <citation type="submission" date="2014-01" db="EMBL/GenBank/DDBJ databases">
        <title>Plasmidome dynamics in the species complex Clostridium novyi sensu lato converts strains of independent lineages into distinctly different pathogens.</title>
        <authorList>
            <person name="Skarin H."/>
            <person name="Segerman B."/>
        </authorList>
    </citation>
    <scope>NUCLEOTIDE SEQUENCE [LARGE SCALE GENOMIC DNA]</scope>
    <source>
        <strain evidence="7 8">4552</strain>
    </source>
</reference>
<accession>A0A0A0IAC6</accession>
<comment type="caution">
    <text evidence="7">The sequence shown here is derived from an EMBL/GenBank/DDBJ whole genome shotgun (WGS) entry which is preliminary data.</text>
</comment>
<dbReference type="PANTHER" id="PTHR37422:SF23">
    <property type="entry name" value="TEICHURONIC ACID BIOSYNTHESIS PROTEIN TUAE"/>
    <property type="match status" value="1"/>
</dbReference>
<evidence type="ECO:0000256" key="5">
    <source>
        <dbReference type="SAM" id="Phobius"/>
    </source>
</evidence>
<dbReference type="Proteomes" id="UP000030012">
    <property type="component" value="Unassembled WGS sequence"/>
</dbReference>
<evidence type="ECO:0000256" key="1">
    <source>
        <dbReference type="ARBA" id="ARBA00004141"/>
    </source>
</evidence>
<name>A0A0A0IAC6_CLONO</name>
<evidence type="ECO:0000313" key="8">
    <source>
        <dbReference type="Proteomes" id="UP000030012"/>
    </source>
</evidence>
<dbReference type="AlphaFoldDB" id="A0A0A0IAC6"/>
<feature type="transmembrane region" description="Helical" evidence="5">
    <location>
        <begin position="159"/>
        <end position="179"/>
    </location>
</feature>
<protein>
    <recommendedName>
        <fullName evidence="6">O-antigen ligase-related domain-containing protein</fullName>
    </recommendedName>
</protein>
<proteinExistence type="predicted"/>
<feature type="transmembrane region" description="Helical" evidence="5">
    <location>
        <begin position="123"/>
        <end position="147"/>
    </location>
</feature>
<dbReference type="EMBL" id="JENJ01000009">
    <property type="protein sequence ID" value="KGM97508.1"/>
    <property type="molecule type" value="Genomic_DNA"/>
</dbReference>
<dbReference type="InterPro" id="IPR007016">
    <property type="entry name" value="O-antigen_ligase-rel_domated"/>
</dbReference>
<evidence type="ECO:0000313" key="7">
    <source>
        <dbReference type="EMBL" id="KGM97508.1"/>
    </source>
</evidence>
<feature type="transmembrane region" description="Helical" evidence="5">
    <location>
        <begin position="12"/>
        <end position="33"/>
    </location>
</feature>
<dbReference type="PANTHER" id="PTHR37422">
    <property type="entry name" value="TEICHURONIC ACID BIOSYNTHESIS PROTEIN TUAE"/>
    <property type="match status" value="1"/>
</dbReference>
<evidence type="ECO:0000256" key="3">
    <source>
        <dbReference type="ARBA" id="ARBA00022989"/>
    </source>
</evidence>
<feature type="domain" description="O-antigen ligase-related" evidence="6">
    <location>
        <begin position="4"/>
        <end position="140"/>
    </location>
</feature>
<comment type="subcellular location">
    <subcellularLocation>
        <location evidence="1">Membrane</location>
        <topology evidence="1">Multi-pass membrane protein</topology>
    </subcellularLocation>
</comment>
<evidence type="ECO:0000259" key="6">
    <source>
        <dbReference type="Pfam" id="PF04932"/>
    </source>
</evidence>
<evidence type="ECO:0000256" key="4">
    <source>
        <dbReference type="ARBA" id="ARBA00023136"/>
    </source>
</evidence>